<evidence type="ECO:0008006" key="4">
    <source>
        <dbReference type="Google" id="ProtNLM"/>
    </source>
</evidence>
<evidence type="ECO:0000313" key="3">
    <source>
        <dbReference type="Proteomes" id="UP001300763"/>
    </source>
</evidence>
<evidence type="ECO:0000256" key="1">
    <source>
        <dbReference type="SAM" id="Phobius"/>
    </source>
</evidence>
<dbReference type="EMBL" id="JAQZAO010000005">
    <property type="protein sequence ID" value="MDD7966359.1"/>
    <property type="molecule type" value="Genomic_DNA"/>
</dbReference>
<evidence type="ECO:0000313" key="2">
    <source>
        <dbReference type="EMBL" id="MDD7966359.1"/>
    </source>
</evidence>
<keyword evidence="1" id="KW-0812">Transmembrane</keyword>
<keyword evidence="1" id="KW-1133">Transmembrane helix</keyword>
<proteinExistence type="predicted"/>
<gene>
    <name evidence="2" type="ORF">PGB27_13525</name>
</gene>
<feature type="transmembrane region" description="Helical" evidence="1">
    <location>
        <begin position="130"/>
        <end position="146"/>
    </location>
</feature>
<dbReference type="RefSeq" id="WP_274200877.1">
    <property type="nucleotide sequence ID" value="NZ_JAQZAO010000005.1"/>
</dbReference>
<feature type="transmembrane region" description="Helical" evidence="1">
    <location>
        <begin position="296"/>
        <end position="315"/>
    </location>
</feature>
<feature type="transmembrane region" description="Helical" evidence="1">
    <location>
        <begin position="348"/>
        <end position="366"/>
    </location>
</feature>
<feature type="transmembrane region" description="Helical" evidence="1">
    <location>
        <begin position="177"/>
        <end position="202"/>
    </location>
</feature>
<feature type="transmembrane region" description="Helical" evidence="1">
    <location>
        <begin position="270"/>
        <end position="289"/>
    </location>
</feature>
<feature type="transmembrane region" description="Helical" evidence="1">
    <location>
        <begin position="20"/>
        <end position="48"/>
    </location>
</feature>
<accession>A0ABT5SU31</accession>
<comment type="caution">
    <text evidence="2">The sequence shown here is derived from an EMBL/GenBank/DDBJ whole genome shotgun (WGS) entry which is preliminary data.</text>
</comment>
<dbReference type="Proteomes" id="UP001300763">
    <property type="component" value="Unassembled WGS sequence"/>
</dbReference>
<feature type="transmembrane region" description="Helical" evidence="1">
    <location>
        <begin position="209"/>
        <end position="230"/>
    </location>
</feature>
<keyword evidence="1" id="KW-0472">Membrane</keyword>
<feature type="transmembrane region" description="Helical" evidence="1">
    <location>
        <begin position="321"/>
        <end position="341"/>
    </location>
</feature>
<sequence length="498" mass="52339">MAVRDEVAAPGPTTRTPAASAAAAGAAVGSSAWAWLPVLVAVLVFLAARQSLIDDAYITLSYARTLAEHGEWGLVPGIPSNTQTSPLNVLLVAALALPTGSALVAAGVVWTASAVAVGGFTAAIARAQRWSAAWAGPVAGVSFAASPLMASTIGLDTAPAVALVIALAWAVTNRGPVAAGVVGGLLVLCRPDLALFALIGWACCGRRSWLAALVTIAVALPWHVLSWLLLGSAIPDTFFIKTGATDGWFHLYLWANAPAMYWRFWPVETVAVVPLAAVGVVVAAGWALRGGARTRLVAVLAGGPVAYWVALWLLSTPGSHWYFGTILVPLSVLAVLGAAAVTRLWPRLVVSALVLAMAVVLAWRPAPWAEAPFMPNWGTAPQYEAAAADLPDGLVVNSPGEIGALSWACDTRCTLVDEFSDQGRAQVFIDRRVAESGPWTRRLLELNFTHRERVAPLQPAWKLSFRADPGSPEGVWPVPTTWRGEQYLVLDPVPPPTP</sequence>
<protein>
    <recommendedName>
        <fullName evidence="4">4-amino-4-deoxy-L-arabinose transferase-like glycosyltransferase</fullName>
    </recommendedName>
</protein>
<name>A0ABT5SU31_9PSEU</name>
<organism evidence="2 3">
    <name type="scientific">Actinomycetospora lemnae</name>
    <dbReference type="NCBI Taxonomy" id="3019891"/>
    <lineage>
        <taxon>Bacteria</taxon>
        <taxon>Bacillati</taxon>
        <taxon>Actinomycetota</taxon>
        <taxon>Actinomycetes</taxon>
        <taxon>Pseudonocardiales</taxon>
        <taxon>Pseudonocardiaceae</taxon>
        <taxon>Actinomycetospora</taxon>
    </lineage>
</organism>
<keyword evidence="3" id="KW-1185">Reference proteome</keyword>
<reference evidence="2 3" key="1">
    <citation type="submission" date="2023-02" db="EMBL/GenBank/DDBJ databases">
        <title>Genome sequencing required for Actinomycetospora new species description.</title>
        <authorList>
            <person name="Saimee Y."/>
            <person name="Duangmal K."/>
        </authorList>
    </citation>
    <scope>NUCLEOTIDE SEQUENCE [LARGE SCALE GENOMIC DNA]</scope>
    <source>
        <strain evidence="2 3">DW7H6</strain>
    </source>
</reference>